<dbReference type="Proteomes" id="UP000823844">
    <property type="component" value="Unassembled WGS sequence"/>
</dbReference>
<evidence type="ECO:0000313" key="2">
    <source>
        <dbReference type="Proteomes" id="UP000823844"/>
    </source>
</evidence>
<comment type="caution">
    <text evidence="1">The sequence shown here is derived from an EMBL/GenBank/DDBJ whole genome shotgun (WGS) entry which is preliminary data.</text>
</comment>
<dbReference type="AlphaFoldDB" id="A0A9E2NUA8"/>
<reference evidence="1" key="2">
    <citation type="submission" date="2021-04" db="EMBL/GenBank/DDBJ databases">
        <authorList>
            <person name="Gilroy R."/>
        </authorList>
    </citation>
    <scope>NUCLEOTIDE SEQUENCE</scope>
    <source>
        <strain evidence="1">F6-686</strain>
    </source>
</reference>
<dbReference type="EMBL" id="JAHLFT010000106">
    <property type="protein sequence ID" value="MBU3829086.1"/>
    <property type="molecule type" value="Genomic_DNA"/>
</dbReference>
<organism evidence="1 2">
    <name type="scientific">Candidatus Lactobacillus pullistercoris</name>
    <dbReference type="NCBI Taxonomy" id="2838636"/>
    <lineage>
        <taxon>Bacteria</taxon>
        <taxon>Bacillati</taxon>
        <taxon>Bacillota</taxon>
        <taxon>Bacilli</taxon>
        <taxon>Lactobacillales</taxon>
        <taxon>Lactobacillaceae</taxon>
        <taxon>Lactobacillus</taxon>
    </lineage>
</organism>
<dbReference type="PROSITE" id="PS51257">
    <property type="entry name" value="PROKAR_LIPOPROTEIN"/>
    <property type="match status" value="1"/>
</dbReference>
<proteinExistence type="predicted"/>
<sequence length="342" mass="38722">MNTVAKFTFAVSTMLLLAGCHQKPKQQTHSNNSDGLQISRVHHTGHLSDKNLTPQMTVAVVTTYAAKKYPDEWGNALQKARMHGLQVNLKNQADYSYMTNGSGVAYMVDKDVGYTLTQQDNSQPQFYIYANQKELTSISMKQMVDYLNHHNGEAVVKSLVKEAKVADQRSEGSDNYQNNSKVPGDLGYYHIPTSMQGTWYGYSEDSNKISVMTISDHEISDSVSKFKTELHKPDFKVIGKYMDGNKIPSSYQKVTKNWGRVKWEHAHGGHEVDPINWMNVRGWLQDAGDGEYYGLTREHGQTVLVSAHGAGIWADSVYWKNPDLAKKFKNEKFKNLHYQDMP</sequence>
<gene>
    <name evidence="1" type="ORF">H9806_08240</name>
</gene>
<evidence type="ECO:0000313" key="1">
    <source>
        <dbReference type="EMBL" id="MBU3829086.1"/>
    </source>
</evidence>
<name>A0A9E2NUA8_9LACO</name>
<reference evidence="1" key="1">
    <citation type="journal article" date="2021" name="PeerJ">
        <title>Extensive microbial diversity within the chicken gut microbiome revealed by metagenomics and culture.</title>
        <authorList>
            <person name="Gilroy R."/>
            <person name="Ravi A."/>
            <person name="Getino M."/>
            <person name="Pursley I."/>
            <person name="Horton D.L."/>
            <person name="Alikhan N.F."/>
            <person name="Baker D."/>
            <person name="Gharbi K."/>
            <person name="Hall N."/>
            <person name="Watson M."/>
            <person name="Adriaenssens E.M."/>
            <person name="Foster-Nyarko E."/>
            <person name="Jarju S."/>
            <person name="Secka A."/>
            <person name="Antonio M."/>
            <person name="Oren A."/>
            <person name="Chaudhuri R.R."/>
            <person name="La Ragione R."/>
            <person name="Hildebrand F."/>
            <person name="Pallen M.J."/>
        </authorList>
    </citation>
    <scope>NUCLEOTIDE SEQUENCE</scope>
    <source>
        <strain evidence="1">F6-686</strain>
    </source>
</reference>
<protein>
    <submittedName>
        <fullName evidence="1">Uncharacterized protein</fullName>
    </submittedName>
</protein>
<accession>A0A9E2NUA8</accession>